<dbReference type="RefSeq" id="WP_386251227.1">
    <property type="nucleotide sequence ID" value="NZ_JBHTRV010000035.1"/>
</dbReference>
<dbReference type="Proteomes" id="UP001600424">
    <property type="component" value="Unassembled WGS sequence"/>
</dbReference>
<feature type="transmembrane region" description="Helical" evidence="2">
    <location>
        <begin position="102"/>
        <end position="123"/>
    </location>
</feature>
<comment type="caution">
    <text evidence="3">The sequence shown here is derived from an EMBL/GenBank/DDBJ whole genome shotgun (WGS) entry which is preliminary data.</text>
</comment>
<keyword evidence="2" id="KW-1133">Transmembrane helix</keyword>
<feature type="transmembrane region" description="Helical" evidence="2">
    <location>
        <begin position="29"/>
        <end position="53"/>
    </location>
</feature>
<evidence type="ECO:0000313" key="4">
    <source>
        <dbReference type="Proteomes" id="UP001600424"/>
    </source>
</evidence>
<name>A0ABW6J3M0_STRWE</name>
<feature type="transmembrane region" description="Helical" evidence="2">
    <location>
        <begin position="129"/>
        <end position="148"/>
    </location>
</feature>
<evidence type="ECO:0000256" key="1">
    <source>
        <dbReference type="SAM" id="MobiDB-lite"/>
    </source>
</evidence>
<proteinExistence type="predicted"/>
<feature type="region of interest" description="Disordered" evidence="1">
    <location>
        <begin position="1"/>
        <end position="23"/>
    </location>
</feature>
<evidence type="ECO:0000313" key="3">
    <source>
        <dbReference type="EMBL" id="MFE5984528.1"/>
    </source>
</evidence>
<protein>
    <submittedName>
        <fullName evidence="3">Uncharacterized protein</fullName>
    </submittedName>
</protein>
<organism evidence="3 4">
    <name type="scientific">Streptomyces wedmorensis</name>
    <dbReference type="NCBI Taxonomy" id="43759"/>
    <lineage>
        <taxon>Bacteria</taxon>
        <taxon>Bacillati</taxon>
        <taxon>Actinomycetota</taxon>
        <taxon>Actinomycetes</taxon>
        <taxon>Kitasatosporales</taxon>
        <taxon>Streptomycetaceae</taxon>
        <taxon>Streptomyces</taxon>
    </lineage>
</organism>
<keyword evidence="2" id="KW-0812">Transmembrane</keyword>
<gene>
    <name evidence="3" type="ORF">ACFQ63_33140</name>
</gene>
<sequence length="196" mass="20878">MELVTDGASPASIPADRTGSKGAVRPTPVWQLAVLGVVSSAFISGACWMSGHVHADATLQTTARFFHVAALIVGLGSVLAVDWFAVLWLLGRRRLSDILNTACTLQVPIWLGLAGLVVTGLFLRPNLQSPLTLVKLGLVLAVTVNGLYAHWLGQRLERHQDGQVPRHLLVQSGVAATVSQTGWWGATLIGYLNSQS</sequence>
<dbReference type="EMBL" id="JBHTRV010000035">
    <property type="protein sequence ID" value="MFE5984528.1"/>
    <property type="molecule type" value="Genomic_DNA"/>
</dbReference>
<evidence type="ECO:0000256" key="2">
    <source>
        <dbReference type="SAM" id="Phobius"/>
    </source>
</evidence>
<accession>A0ABW6J3M0</accession>
<keyword evidence="4" id="KW-1185">Reference proteome</keyword>
<keyword evidence="2" id="KW-0472">Membrane</keyword>
<feature type="transmembrane region" description="Helical" evidence="2">
    <location>
        <begin position="65"/>
        <end position="90"/>
    </location>
</feature>
<reference evidence="3 4" key="1">
    <citation type="submission" date="2024-09" db="EMBL/GenBank/DDBJ databases">
        <title>The Natural Products Discovery Center: Release of the First 8490 Sequenced Strains for Exploring Actinobacteria Biosynthetic Diversity.</title>
        <authorList>
            <person name="Kalkreuter E."/>
            <person name="Kautsar S.A."/>
            <person name="Yang D."/>
            <person name="Bader C.D."/>
            <person name="Teijaro C.N."/>
            <person name="Fluegel L."/>
            <person name="Davis C.M."/>
            <person name="Simpson J.R."/>
            <person name="Lauterbach L."/>
            <person name="Steele A.D."/>
            <person name="Gui C."/>
            <person name="Meng S."/>
            <person name="Li G."/>
            <person name="Viehrig K."/>
            <person name="Ye F."/>
            <person name="Su P."/>
            <person name="Kiefer A.F."/>
            <person name="Nichols A."/>
            <person name="Cepeda A.J."/>
            <person name="Yan W."/>
            <person name="Fan B."/>
            <person name="Jiang Y."/>
            <person name="Adhikari A."/>
            <person name="Zheng C.-J."/>
            <person name="Schuster L."/>
            <person name="Cowan T.M."/>
            <person name="Smanski M.J."/>
            <person name="Chevrette M.G."/>
            <person name="De Carvalho L.P.S."/>
            <person name="Shen B."/>
        </authorList>
    </citation>
    <scope>NUCLEOTIDE SEQUENCE [LARGE SCALE GENOMIC DNA]</scope>
    <source>
        <strain evidence="3 4">NPDC056472</strain>
    </source>
</reference>